<feature type="non-terminal residue" evidence="4">
    <location>
        <position position="1"/>
    </location>
</feature>
<proteinExistence type="inferred from homology"/>
<dbReference type="PRINTS" id="PR00260">
    <property type="entry name" value="CHEMTRNSDUCR"/>
</dbReference>
<dbReference type="GO" id="GO:0004888">
    <property type="term" value="F:transmembrane signaling receptor activity"/>
    <property type="evidence" value="ECO:0007669"/>
    <property type="project" value="InterPro"/>
</dbReference>
<name>A0A0F9NXW1_9ZZZZ</name>
<evidence type="ECO:0000256" key="2">
    <source>
        <dbReference type="ARBA" id="ARBA00029447"/>
    </source>
</evidence>
<dbReference type="SMART" id="SM00283">
    <property type="entry name" value="MA"/>
    <property type="match status" value="1"/>
</dbReference>
<dbReference type="AlphaFoldDB" id="A0A0F9NXW1"/>
<dbReference type="PANTHER" id="PTHR32089:SF112">
    <property type="entry name" value="LYSOZYME-LIKE PROTEIN-RELATED"/>
    <property type="match status" value="1"/>
</dbReference>
<dbReference type="EMBL" id="LAZR01007311">
    <property type="protein sequence ID" value="KKM86087.1"/>
    <property type="molecule type" value="Genomic_DNA"/>
</dbReference>
<reference evidence="4" key="1">
    <citation type="journal article" date="2015" name="Nature">
        <title>Complex archaea that bridge the gap between prokaryotes and eukaryotes.</title>
        <authorList>
            <person name="Spang A."/>
            <person name="Saw J.H."/>
            <person name="Jorgensen S.L."/>
            <person name="Zaremba-Niedzwiedzka K."/>
            <person name="Martijn J."/>
            <person name="Lind A.E."/>
            <person name="van Eijk R."/>
            <person name="Schleper C."/>
            <person name="Guy L."/>
            <person name="Ettema T.J."/>
        </authorList>
    </citation>
    <scope>NUCLEOTIDE SEQUENCE</scope>
</reference>
<dbReference type="PANTHER" id="PTHR32089">
    <property type="entry name" value="METHYL-ACCEPTING CHEMOTAXIS PROTEIN MCPB"/>
    <property type="match status" value="1"/>
</dbReference>
<feature type="domain" description="Methyl-accepting transducer" evidence="3">
    <location>
        <begin position="1"/>
        <end position="140"/>
    </location>
</feature>
<dbReference type="InterPro" id="IPR004089">
    <property type="entry name" value="MCPsignal_dom"/>
</dbReference>
<evidence type="ECO:0000313" key="4">
    <source>
        <dbReference type="EMBL" id="KKM86087.1"/>
    </source>
</evidence>
<organism evidence="4">
    <name type="scientific">marine sediment metagenome</name>
    <dbReference type="NCBI Taxonomy" id="412755"/>
    <lineage>
        <taxon>unclassified sequences</taxon>
        <taxon>metagenomes</taxon>
        <taxon>ecological metagenomes</taxon>
    </lineage>
</organism>
<dbReference type="PROSITE" id="PS50111">
    <property type="entry name" value="CHEMOTAXIS_TRANSDUC_2"/>
    <property type="match status" value="1"/>
</dbReference>
<comment type="caution">
    <text evidence="4">The sequence shown here is derived from an EMBL/GenBank/DDBJ whole genome shotgun (WGS) entry which is preliminary data.</text>
</comment>
<dbReference type="InterPro" id="IPR004090">
    <property type="entry name" value="Chemotax_Me-accpt_rcpt"/>
</dbReference>
<evidence type="ECO:0000259" key="3">
    <source>
        <dbReference type="PROSITE" id="PS50111"/>
    </source>
</evidence>
<protein>
    <recommendedName>
        <fullName evidence="3">Methyl-accepting transducer domain-containing protein</fullName>
    </recommendedName>
</protein>
<dbReference type="GO" id="GO:0006935">
    <property type="term" value="P:chemotaxis"/>
    <property type="evidence" value="ECO:0007669"/>
    <property type="project" value="InterPro"/>
</dbReference>
<gene>
    <name evidence="4" type="ORF">LCGC14_1282580</name>
</gene>
<sequence>KRSDDVQRILSVMKEVTDQTNLLSINASILAEQAGEHGKGFSVVAQEMRELSEKTANYTKDIAGIISKIQGEISDVVAAITEGMTFVEEGSLMVYSVGETMSAILESAHESANMTKMIERSTESQVIALRHVEESVIEVNSMSQEMNNVMDKLFRSTEFILLHMGDVKDVADITKQGIYEQAEGVKAITRNMEKNNELVADINEAVSHQSKLEEGVSSEVEEIRSAGVWILSDMERVSNSLSRLREDVDVLKREMGTFKV</sequence>
<accession>A0A0F9NXW1</accession>
<dbReference type="GO" id="GO:0007165">
    <property type="term" value="P:signal transduction"/>
    <property type="evidence" value="ECO:0007669"/>
    <property type="project" value="UniProtKB-KW"/>
</dbReference>
<dbReference type="SUPFAM" id="SSF58104">
    <property type="entry name" value="Methyl-accepting chemotaxis protein (MCP) signaling domain"/>
    <property type="match status" value="1"/>
</dbReference>
<keyword evidence="1" id="KW-0807">Transducer</keyword>
<comment type="similarity">
    <text evidence="2">Belongs to the methyl-accepting chemotaxis (MCP) protein family.</text>
</comment>
<evidence type="ECO:0000256" key="1">
    <source>
        <dbReference type="ARBA" id="ARBA00023224"/>
    </source>
</evidence>
<dbReference type="Pfam" id="PF00015">
    <property type="entry name" value="MCPsignal"/>
    <property type="match status" value="1"/>
</dbReference>
<dbReference type="Gene3D" id="1.10.287.950">
    <property type="entry name" value="Methyl-accepting chemotaxis protein"/>
    <property type="match status" value="2"/>
</dbReference>
<dbReference type="GO" id="GO:0016020">
    <property type="term" value="C:membrane"/>
    <property type="evidence" value="ECO:0007669"/>
    <property type="project" value="InterPro"/>
</dbReference>